<proteinExistence type="predicted"/>
<dbReference type="RefSeq" id="XP_001485740.2">
    <property type="nucleotide sequence ID" value="XM_001485690.1"/>
</dbReference>
<reference evidence="2 3" key="1">
    <citation type="journal article" date="2009" name="Nature">
        <title>Evolution of pathogenicity and sexual reproduction in eight Candida genomes.</title>
        <authorList>
            <person name="Butler G."/>
            <person name="Rasmussen M.D."/>
            <person name="Lin M.F."/>
            <person name="Santos M.A."/>
            <person name="Sakthikumar S."/>
            <person name="Munro C.A."/>
            <person name="Rheinbay E."/>
            <person name="Grabherr M."/>
            <person name="Forche A."/>
            <person name="Reedy J.L."/>
            <person name="Agrafioti I."/>
            <person name="Arnaud M.B."/>
            <person name="Bates S."/>
            <person name="Brown A.J."/>
            <person name="Brunke S."/>
            <person name="Costanzo M.C."/>
            <person name="Fitzpatrick D.A."/>
            <person name="de Groot P.W."/>
            <person name="Harris D."/>
            <person name="Hoyer L.L."/>
            <person name="Hube B."/>
            <person name="Klis F.M."/>
            <person name="Kodira C."/>
            <person name="Lennard N."/>
            <person name="Logue M.E."/>
            <person name="Martin R."/>
            <person name="Neiman A.M."/>
            <person name="Nikolaou E."/>
            <person name="Quail M.A."/>
            <person name="Quinn J."/>
            <person name="Santos M.C."/>
            <person name="Schmitzberger F.F."/>
            <person name="Sherlock G."/>
            <person name="Shah P."/>
            <person name="Silverstein K.A."/>
            <person name="Skrzypek M.S."/>
            <person name="Soll D."/>
            <person name="Staggs R."/>
            <person name="Stansfield I."/>
            <person name="Stumpf M.P."/>
            <person name="Sudbery P.E."/>
            <person name="Srikantha T."/>
            <person name="Zeng Q."/>
            <person name="Berman J."/>
            <person name="Berriman M."/>
            <person name="Heitman J."/>
            <person name="Gow N.A."/>
            <person name="Lorenz M.C."/>
            <person name="Birren B.W."/>
            <person name="Kellis M."/>
            <person name="Cuomo C.A."/>
        </authorList>
    </citation>
    <scope>NUCLEOTIDE SEQUENCE [LARGE SCALE GENOMIC DNA]</scope>
    <source>
        <strain evidence="3">ATCC 6260 / CBS 566 / DSM 6381 / JCM 1539 / NBRC 10279 / NRRL Y-324</strain>
    </source>
</reference>
<dbReference type="OMA" id="EMACAHT"/>
<dbReference type="Proteomes" id="UP000001997">
    <property type="component" value="Unassembled WGS sequence"/>
</dbReference>
<dbReference type="InParanoid" id="A5DDR0"/>
<dbReference type="KEGG" id="pgu:PGUG_01411"/>
<accession>A5DDR0</accession>
<protein>
    <submittedName>
        <fullName evidence="2">Uncharacterized protein</fullName>
    </submittedName>
</protein>
<dbReference type="VEuPathDB" id="FungiDB:PGUG_01411"/>
<evidence type="ECO:0000313" key="2">
    <source>
        <dbReference type="EMBL" id="EDK37313.2"/>
    </source>
</evidence>
<gene>
    <name evidence="2" type="ORF">PGUG_01411</name>
</gene>
<organism evidence="2 3">
    <name type="scientific">Meyerozyma guilliermondii (strain ATCC 6260 / CBS 566 / DSM 6381 / JCM 1539 / NBRC 10279 / NRRL Y-324)</name>
    <name type="common">Yeast</name>
    <name type="synonym">Candida guilliermondii</name>
    <dbReference type="NCBI Taxonomy" id="294746"/>
    <lineage>
        <taxon>Eukaryota</taxon>
        <taxon>Fungi</taxon>
        <taxon>Dikarya</taxon>
        <taxon>Ascomycota</taxon>
        <taxon>Saccharomycotina</taxon>
        <taxon>Pichiomycetes</taxon>
        <taxon>Debaryomycetaceae</taxon>
        <taxon>Meyerozyma</taxon>
    </lineage>
</organism>
<dbReference type="OrthoDB" id="4013061at2759"/>
<feature type="region of interest" description="Disordered" evidence="1">
    <location>
        <begin position="235"/>
        <end position="255"/>
    </location>
</feature>
<dbReference type="HOGENOM" id="CLU_058068_0_0_1"/>
<dbReference type="eggNOG" id="ENOG502T156">
    <property type="taxonomic scope" value="Eukaryota"/>
</dbReference>
<sequence length="275" mass="30034">MASPDSFSRRILAEELQPRKSLLSSSLAGENVHPQASQPLNIDSAMLTDEHPEPELLASSVGKEIDGRIIPSSSTISLLSLNQDLEGSNQPVVVSAPQQNSNRVSPQVFQNAQMQPFKPAPITSRNSVTRLNQHRFQTYRSPPPPSNATLHSQLAGQTPAAIPIREVVPDSPMLDPTSIGGSPSRFWLSSQTPPRSLAGSYKNKSYQLQMSQMHGTMAAREPMYVAKGGGSSPILYPVQTPSEDPPMTPLYLNGDDYFASRIPEKEEEMDESEQE</sequence>
<name>A5DDR0_PICGU</name>
<dbReference type="GeneID" id="5128325"/>
<evidence type="ECO:0000313" key="3">
    <source>
        <dbReference type="Proteomes" id="UP000001997"/>
    </source>
</evidence>
<dbReference type="AlphaFoldDB" id="A5DDR0"/>
<evidence type="ECO:0000256" key="1">
    <source>
        <dbReference type="SAM" id="MobiDB-lite"/>
    </source>
</evidence>
<keyword evidence="3" id="KW-1185">Reference proteome</keyword>
<dbReference type="EMBL" id="CH408156">
    <property type="protein sequence ID" value="EDK37313.2"/>
    <property type="molecule type" value="Genomic_DNA"/>
</dbReference>